<keyword evidence="2" id="KW-1185">Reference proteome</keyword>
<dbReference type="EMBL" id="CP000699">
    <property type="protein sequence ID" value="ABQ69004.1"/>
    <property type="molecule type" value="Genomic_DNA"/>
</dbReference>
<evidence type="ECO:0000313" key="1">
    <source>
        <dbReference type="EMBL" id="ABQ69004.1"/>
    </source>
</evidence>
<dbReference type="AlphaFoldDB" id="A0A9J9LEB5"/>
<accession>A0A9J9LEB5</accession>
<proteinExistence type="predicted"/>
<gene>
    <name evidence="1" type="ordered locus">Swit_2647</name>
</gene>
<dbReference type="KEGG" id="swi:Swit_2647"/>
<reference evidence="1 2" key="1">
    <citation type="journal article" date="2010" name="J. Bacteriol.">
        <title>Genome sequence of the dioxin-mineralizing bacterium Sphingomonas wittichii RW1.</title>
        <authorList>
            <person name="Miller T.R."/>
            <person name="Delcher A.L."/>
            <person name="Salzberg S.L."/>
            <person name="Saunders E."/>
            <person name="Detter J.C."/>
            <person name="Halden R.U."/>
        </authorList>
    </citation>
    <scope>NUCLEOTIDE SEQUENCE [LARGE SCALE GENOMIC DNA]</scope>
    <source>
        <strain evidence="2">DSM 6014 / CCUG 31198 / JCM 15750 / NBRC 105917 / EY 4224 / RW1</strain>
    </source>
</reference>
<organism evidence="1 2">
    <name type="scientific">Rhizorhabdus wittichii (strain DSM 6014 / CCUG 31198 / JCM 15750 / NBRC 105917 / EY 4224 / RW1)</name>
    <name type="common">Sphingomonas wittichii</name>
    <dbReference type="NCBI Taxonomy" id="392499"/>
    <lineage>
        <taxon>Bacteria</taxon>
        <taxon>Pseudomonadati</taxon>
        <taxon>Pseudomonadota</taxon>
        <taxon>Alphaproteobacteria</taxon>
        <taxon>Sphingomonadales</taxon>
        <taxon>Sphingomonadaceae</taxon>
        <taxon>Rhizorhabdus</taxon>
    </lineage>
</organism>
<protein>
    <submittedName>
        <fullName evidence="1">Uncharacterized protein</fullName>
    </submittedName>
</protein>
<name>A0A9J9LEB5_RHIWR</name>
<sequence length="81" mass="9519">MYNIMEDNMDIFTNLPILKEINKPNIKNMEFPIACHHVVAKLSIINTRRLKSFPAFPPTKIHAIHCFSFVWRQSLRKPKSP</sequence>
<evidence type="ECO:0000313" key="2">
    <source>
        <dbReference type="Proteomes" id="UP000001989"/>
    </source>
</evidence>
<dbReference type="Proteomes" id="UP000001989">
    <property type="component" value="Chromosome"/>
</dbReference>